<proteinExistence type="predicted"/>
<keyword evidence="2" id="KW-1185">Reference proteome</keyword>
<comment type="caution">
    <text evidence="1">The sequence shown here is derived from an EMBL/GenBank/DDBJ whole genome shotgun (WGS) entry which is preliminary data.</text>
</comment>
<accession>A0ABQ0SG36</accession>
<protein>
    <submittedName>
        <fullName evidence="1">Uncharacterized protein</fullName>
    </submittedName>
</protein>
<reference evidence="1 2" key="1">
    <citation type="submission" date="2019-06" db="EMBL/GenBank/DDBJ databases">
        <title>Whole genome shotgun sequence of Komagataeibacter hansenii NBRC 14820.</title>
        <authorList>
            <person name="Hosoyama A."/>
            <person name="Uohara A."/>
            <person name="Ohji S."/>
            <person name="Ichikawa N."/>
        </authorList>
    </citation>
    <scope>NUCLEOTIDE SEQUENCE [LARGE SCALE GENOMIC DNA]</scope>
    <source>
        <strain evidence="1 2">NBRC 14820</strain>
    </source>
</reference>
<dbReference type="EMBL" id="BJNN01000108">
    <property type="protein sequence ID" value="GEC64155.1"/>
    <property type="molecule type" value="Genomic_DNA"/>
</dbReference>
<evidence type="ECO:0000313" key="2">
    <source>
        <dbReference type="Proteomes" id="UP000319478"/>
    </source>
</evidence>
<evidence type="ECO:0000313" key="1">
    <source>
        <dbReference type="EMBL" id="GEC64155.1"/>
    </source>
</evidence>
<dbReference type="Proteomes" id="UP000319478">
    <property type="component" value="Unassembled WGS sequence"/>
</dbReference>
<organism evidence="1 2">
    <name type="scientific">Novacetimonas hansenii</name>
    <name type="common">Komagataeibacter hansenii</name>
    <dbReference type="NCBI Taxonomy" id="436"/>
    <lineage>
        <taxon>Bacteria</taxon>
        <taxon>Pseudomonadati</taxon>
        <taxon>Pseudomonadota</taxon>
        <taxon>Alphaproteobacteria</taxon>
        <taxon>Acetobacterales</taxon>
        <taxon>Acetobacteraceae</taxon>
        <taxon>Novacetimonas</taxon>
    </lineage>
</organism>
<dbReference type="RefSeq" id="WP_141312840.1">
    <property type="nucleotide sequence ID" value="NZ_BJNN01000108.1"/>
</dbReference>
<sequence>MLAAVLSEEDIARIACAMSPAGESAWSDTEKALYMQLARKAAEEVVGLGSPIPPYADVETVAYAICSTVNGKALAASERKSFAEELAQNVKTPCAVVPLVRRIDMETQIAACRVDTFSYHTANVRAADALPMPRFEMMFEEGDAPGSVMRVLAYLGIESRLVENDWEDVLNGDSLDLATVEALPVPDFVRNSQWKMVSAWDTEDGTIIRQYVRPLVKAEGGNGV</sequence>
<gene>
    <name evidence="1" type="ORF">GHA01_20040</name>
</gene>
<name>A0ABQ0SG36_NOVHA</name>